<dbReference type="GO" id="GO:0016123">
    <property type="term" value="P:xanthophyll biosynthetic process"/>
    <property type="evidence" value="ECO:0007669"/>
    <property type="project" value="TreeGrafter"/>
</dbReference>
<dbReference type="AlphaFoldDB" id="A0A239GVD3"/>
<evidence type="ECO:0000256" key="3">
    <source>
        <dbReference type="ARBA" id="ARBA00023002"/>
    </source>
</evidence>
<dbReference type="GO" id="GO:0005506">
    <property type="term" value="F:iron ion binding"/>
    <property type="evidence" value="ECO:0007669"/>
    <property type="project" value="InterPro"/>
</dbReference>
<dbReference type="PANTHER" id="PTHR31899">
    <property type="entry name" value="BETA-CAROTENE 3-HYDROXYLASE 1, CHLOROPLASTIC"/>
    <property type="match status" value="1"/>
</dbReference>
<keyword evidence="4" id="KW-0812">Transmembrane</keyword>
<evidence type="ECO:0000259" key="5">
    <source>
        <dbReference type="Pfam" id="PF04116"/>
    </source>
</evidence>
<reference evidence="6 7" key="1">
    <citation type="submission" date="2017-06" db="EMBL/GenBank/DDBJ databases">
        <authorList>
            <person name="Kim H.J."/>
            <person name="Triplett B.A."/>
        </authorList>
    </citation>
    <scope>NUCLEOTIDE SEQUENCE [LARGE SCALE GENOMIC DNA]</scope>
    <source>
        <strain evidence="6 7">DS15</strain>
    </source>
</reference>
<dbReference type="EMBL" id="FZPA01000004">
    <property type="protein sequence ID" value="SNS72024.1"/>
    <property type="molecule type" value="Genomic_DNA"/>
</dbReference>
<feature type="domain" description="Fatty acid hydroxylase" evidence="5">
    <location>
        <begin position="23"/>
        <end position="154"/>
    </location>
</feature>
<protein>
    <submittedName>
        <fullName evidence="6">Beta-carotene 3-hydroxylase</fullName>
    </submittedName>
</protein>
<comment type="similarity">
    <text evidence="1">Belongs to the sterol desaturase family.</text>
</comment>
<keyword evidence="7" id="KW-1185">Reference proteome</keyword>
<gene>
    <name evidence="6" type="ORF">SAMN06295955_10482</name>
</gene>
<feature type="transmembrane region" description="Helical" evidence="4">
    <location>
        <begin position="16"/>
        <end position="35"/>
    </location>
</feature>
<proteinExistence type="inferred from homology"/>
<organism evidence="6 7">
    <name type="scientific">Sphingopyxis indica</name>
    <dbReference type="NCBI Taxonomy" id="436663"/>
    <lineage>
        <taxon>Bacteria</taxon>
        <taxon>Pseudomonadati</taxon>
        <taxon>Pseudomonadota</taxon>
        <taxon>Alphaproteobacteria</taxon>
        <taxon>Sphingomonadales</taxon>
        <taxon>Sphingomonadaceae</taxon>
        <taxon>Sphingopyxis</taxon>
    </lineage>
</organism>
<sequence>MVTGPQPAYDNCMSPLAIVLLVLATVAAMEGVAWASHKYIMHGFGWAWHRDHHEPHAKALEKNDLFALVGAAMSISMFAIGSPLVMGAAAWEPGTWIGLGIFFYGIVYTLVHDGLVHQRYFKWVPRRGYAKRLVQAHKLHHATIGREGGVSFGFVLARDPAKLKAELKAQRADGIAVVREALAD</sequence>
<evidence type="ECO:0000256" key="4">
    <source>
        <dbReference type="SAM" id="Phobius"/>
    </source>
</evidence>
<evidence type="ECO:0000313" key="6">
    <source>
        <dbReference type="EMBL" id="SNS72024.1"/>
    </source>
</evidence>
<accession>A0A239GVD3</accession>
<evidence type="ECO:0000256" key="2">
    <source>
        <dbReference type="ARBA" id="ARBA00022746"/>
    </source>
</evidence>
<keyword evidence="4" id="KW-1133">Transmembrane helix</keyword>
<feature type="transmembrane region" description="Helical" evidence="4">
    <location>
        <begin position="65"/>
        <end position="90"/>
    </location>
</feature>
<dbReference type="Pfam" id="PF04116">
    <property type="entry name" value="FA_hydroxylase"/>
    <property type="match status" value="1"/>
</dbReference>
<keyword evidence="2" id="KW-0125">Carotenoid biosynthesis</keyword>
<evidence type="ECO:0000256" key="1">
    <source>
        <dbReference type="ARBA" id="ARBA00009324"/>
    </source>
</evidence>
<keyword evidence="4" id="KW-0472">Membrane</keyword>
<dbReference type="PANTHER" id="PTHR31899:SF9">
    <property type="entry name" value="BETA-CAROTENE 3-HYDROXYLASE 1, CHLOROPLASTIC"/>
    <property type="match status" value="1"/>
</dbReference>
<evidence type="ECO:0000313" key="7">
    <source>
        <dbReference type="Proteomes" id="UP000198339"/>
    </source>
</evidence>
<dbReference type="GO" id="GO:0010291">
    <property type="term" value="F:beta-carotene 3-hydroxylase activity"/>
    <property type="evidence" value="ECO:0007669"/>
    <property type="project" value="TreeGrafter"/>
</dbReference>
<feature type="transmembrane region" description="Helical" evidence="4">
    <location>
        <begin position="96"/>
        <end position="116"/>
    </location>
</feature>
<name>A0A239GVD3_9SPHN</name>
<keyword evidence="3" id="KW-0560">Oxidoreductase</keyword>
<dbReference type="InterPro" id="IPR045019">
    <property type="entry name" value="BETA-OHASE-like"/>
</dbReference>
<dbReference type="Proteomes" id="UP000198339">
    <property type="component" value="Unassembled WGS sequence"/>
</dbReference>
<dbReference type="GO" id="GO:0016119">
    <property type="term" value="P:carotene metabolic process"/>
    <property type="evidence" value="ECO:0007669"/>
    <property type="project" value="TreeGrafter"/>
</dbReference>
<dbReference type="InterPro" id="IPR006694">
    <property type="entry name" value="Fatty_acid_hydroxylase"/>
</dbReference>